<dbReference type="OrthoDB" id="9423182at2759"/>
<evidence type="ECO:0000256" key="7">
    <source>
        <dbReference type="SAM" id="MobiDB-lite"/>
    </source>
</evidence>
<comment type="similarity">
    <text evidence="3">Belongs to the SHFL family.</text>
</comment>
<dbReference type="GO" id="GO:0075523">
    <property type="term" value="P:viral translational frameshifting"/>
    <property type="evidence" value="ECO:0007669"/>
    <property type="project" value="TreeGrafter"/>
</dbReference>
<protein>
    <submittedName>
        <fullName evidence="8">Uncharacterized protein</fullName>
    </submittedName>
</protein>
<dbReference type="InterPro" id="IPR026795">
    <property type="entry name" value="SHFL"/>
</dbReference>
<dbReference type="PANTHER" id="PTHR16135">
    <property type="entry name" value="REPRESSOR OF YIELD OF DENV PROTEIN"/>
    <property type="match status" value="1"/>
</dbReference>
<dbReference type="EMBL" id="PZQS01000009">
    <property type="protein sequence ID" value="PVD25270.1"/>
    <property type="molecule type" value="Genomic_DNA"/>
</dbReference>
<dbReference type="GO" id="GO:0045087">
    <property type="term" value="P:innate immune response"/>
    <property type="evidence" value="ECO:0007669"/>
    <property type="project" value="TreeGrafter"/>
</dbReference>
<accession>A0A2T7NVS0</accession>
<sequence length="177" mass="20008">MIIAQTKMAAAPDDDQGDASRQDRKLQELFRGRFSLQEARELIVAKGGLEKAALFVLNGNPDEVTAFILHRRDALRDLREISATRVKQELTSGVSASIRLFACGNCNRYWWRKVPERKEVSQCHQCDVKYDPVPREHEWGLAVFECDCSNTFIPDARVLAQGSDYFQTSVLSKQSAS</sequence>
<evidence type="ECO:0000256" key="3">
    <source>
        <dbReference type="ARBA" id="ARBA00005469"/>
    </source>
</evidence>
<evidence type="ECO:0000256" key="6">
    <source>
        <dbReference type="ARBA" id="ARBA00023242"/>
    </source>
</evidence>
<dbReference type="GO" id="GO:1990825">
    <property type="term" value="F:sequence-specific mRNA binding"/>
    <property type="evidence" value="ECO:0007669"/>
    <property type="project" value="TreeGrafter"/>
</dbReference>
<evidence type="ECO:0000256" key="2">
    <source>
        <dbReference type="ARBA" id="ARBA00004331"/>
    </source>
</evidence>
<evidence type="ECO:0000313" key="9">
    <source>
        <dbReference type="Proteomes" id="UP000245119"/>
    </source>
</evidence>
<evidence type="ECO:0000256" key="5">
    <source>
        <dbReference type="ARBA" id="ARBA00022884"/>
    </source>
</evidence>
<proteinExistence type="inferred from homology"/>
<comment type="caution">
    <text evidence="8">The sequence shown here is derived from an EMBL/GenBank/DDBJ whole genome shotgun (WGS) entry which is preliminary data.</text>
</comment>
<evidence type="ECO:0000256" key="4">
    <source>
        <dbReference type="ARBA" id="ARBA00022490"/>
    </source>
</evidence>
<dbReference type="Proteomes" id="UP000245119">
    <property type="component" value="Linkage Group LG9"/>
</dbReference>
<keyword evidence="5" id="KW-0694">RNA-binding</keyword>
<keyword evidence="9" id="KW-1185">Reference proteome</keyword>
<dbReference type="GO" id="GO:0043022">
    <property type="term" value="F:ribosome binding"/>
    <property type="evidence" value="ECO:0007669"/>
    <property type="project" value="TreeGrafter"/>
</dbReference>
<feature type="region of interest" description="Disordered" evidence="7">
    <location>
        <begin position="1"/>
        <end position="20"/>
    </location>
</feature>
<organism evidence="8 9">
    <name type="scientific">Pomacea canaliculata</name>
    <name type="common">Golden apple snail</name>
    <dbReference type="NCBI Taxonomy" id="400727"/>
    <lineage>
        <taxon>Eukaryota</taxon>
        <taxon>Metazoa</taxon>
        <taxon>Spiralia</taxon>
        <taxon>Lophotrochozoa</taxon>
        <taxon>Mollusca</taxon>
        <taxon>Gastropoda</taxon>
        <taxon>Caenogastropoda</taxon>
        <taxon>Architaenioglossa</taxon>
        <taxon>Ampullarioidea</taxon>
        <taxon>Ampullariidae</taxon>
        <taxon>Pomacea</taxon>
    </lineage>
</organism>
<comment type="subcellular location">
    <subcellularLocation>
        <location evidence="2">Cytoplasm</location>
        <location evidence="2">Cytoplasmic ribonucleoprotein granule</location>
    </subcellularLocation>
    <subcellularLocation>
        <location evidence="1">Nucleus</location>
    </subcellularLocation>
</comment>
<evidence type="ECO:0000256" key="1">
    <source>
        <dbReference type="ARBA" id="ARBA00004123"/>
    </source>
</evidence>
<reference evidence="8 9" key="1">
    <citation type="submission" date="2018-04" db="EMBL/GenBank/DDBJ databases">
        <title>The genome of golden apple snail Pomacea canaliculata provides insight into stress tolerance and invasive adaptation.</title>
        <authorList>
            <person name="Liu C."/>
            <person name="Liu B."/>
            <person name="Ren Y."/>
            <person name="Zhang Y."/>
            <person name="Wang H."/>
            <person name="Li S."/>
            <person name="Jiang F."/>
            <person name="Yin L."/>
            <person name="Zhang G."/>
            <person name="Qian W."/>
            <person name="Fan W."/>
        </authorList>
    </citation>
    <scope>NUCLEOTIDE SEQUENCE [LARGE SCALE GENOMIC DNA]</scope>
    <source>
        <strain evidence="8">SZHN2017</strain>
        <tissue evidence="8">Muscle</tissue>
    </source>
</reference>
<dbReference type="Pfam" id="PF15135">
    <property type="entry name" value="UPF0515"/>
    <property type="match status" value="1"/>
</dbReference>
<dbReference type="GO" id="GO:0005634">
    <property type="term" value="C:nucleus"/>
    <property type="evidence" value="ECO:0007669"/>
    <property type="project" value="UniProtKB-SubCell"/>
</dbReference>
<keyword evidence="6" id="KW-0539">Nucleus</keyword>
<dbReference type="AlphaFoldDB" id="A0A2T7NVS0"/>
<keyword evidence="4" id="KW-0963">Cytoplasm</keyword>
<evidence type="ECO:0000313" key="8">
    <source>
        <dbReference type="EMBL" id="PVD25270.1"/>
    </source>
</evidence>
<dbReference type="PANTHER" id="PTHR16135:SF2">
    <property type="entry name" value="SHIFTLESS ANTIVIRAL INHIBITOR OF RIBOSOMAL FRAMESHIFTING PROTEIN"/>
    <property type="match status" value="1"/>
</dbReference>
<name>A0A2T7NVS0_POMCA</name>
<dbReference type="GO" id="GO:0036464">
    <property type="term" value="C:cytoplasmic ribonucleoprotein granule"/>
    <property type="evidence" value="ECO:0007669"/>
    <property type="project" value="UniProtKB-SubCell"/>
</dbReference>
<gene>
    <name evidence="8" type="ORF">C0Q70_15768</name>
</gene>